<keyword evidence="14" id="KW-0689">Ribosomal protein</keyword>
<dbReference type="EC" id="2.7.1.20" evidence="6"/>
<sequence>MNEDDAILAEDRHMPIYGELVEGYRAEFLAGGSVQNSLRIAQWILRQPKDRYADILKEKASSAGLDVHYQVKRDLPTGTCAVLITGTHRSLCANLAAANNFTIDHLEEPGNKALVDNAQYYYISGFFLTVNPPSIMQVAATAHAKQRPFLMNLSAPFISQFYMAPLLAVLPYVDIIFGNEAEAQAFAEAQNWPSGDLREIGKRLGCDPVLLIQQDSVQEFPVTKLAVHEIVDTNGAGDAFVGGFLSQFVQGKSLDVCIRCGNYAAGHIIKNPGCTYSGEPEFVESRTRNVYSFAIRSVHRALAYATKGRKLKKLDMAQLWSTRVEAGCQQYGVGLETFKEGLARSDILLNKKTLSDLAIWEPRSFEALVKISRERAAVEGLPDIKRRSAFNQVYGLSNLKCRVITQGYNGVKIDNMTTSWRNGLAFCAIIHHFRPDLIDFDQLKPDDIYDNNDLAFTTAEKYLGIPALLDAADMVSYEFYKVLGKSLKVPKPDEPFPDESEPPQKMMHIVGMPRRDKCQKCELPVFLAERVLVGKRAYHRTCLKCARCGSLLTPGSFYETEHLNSSRSFDRGADDRGSSISLPSSNAPRKPLRASGATPLKSEDSSPTTSLSSITSPMRKKRQAPLPPKQVDIENEETENKEDQKTPIVYNDFDRNVSPLGYNKSTHGKWKRRKGPAPAVPIPPRKVLQRLPLQEIRHEFEIIAVQQLGLEKQGEVEDLILQLFELVNEKNELFRRQAELMYLRRQHRLEQEQADIEHEIRVLMGQPEHNKTDTDKAHEEVLINRLVKVVEMRNEKECKYLDQIFEKRIPFNRKELISFHDYVYNHCTSFVHNSNVRSQDPGKHLYENLTNYINTRLQEIAAEIEIITDDEQLIIKYFEKHDHIHHVYRMAMIRWKEEVFSPIDRALVTAITMILRQRPGEQAKSLVYQVLKSIVELYANDEKQAVPVPNKLNNVFTEEVQFLKYACLAMPEIKEGVQFKAILKRHIALQLEKAISKSLGGRDYLNAFMALRHSPLERALRDQKELVAVIDQKQESEKALIEELKRIVELVEFLNEKDKFIQQYWKVLRTRQINETSTWDENESTMISLLTKKFGNEATCRLSNQLAELARSRTLNIGRKIEFNCELSFGEMICHLNHSTHILQVNTLQMALLLLFNHHERLTINEMADRLGTSTEILQPVLDFWKAIGFLISSGLALEVNMNFTSRKRRLNLNKVPIKTRKIEDKEDYELKNRRKHQMDAAVVRIMKKYKILEHSQLVALVIDELKNLFIPKIGFIKERIEVLLDKDTPDIERTQSSTYRYVS</sequence>
<dbReference type="PROSITE" id="PS50021">
    <property type="entry name" value="CH"/>
    <property type="match status" value="1"/>
</dbReference>
<comment type="caution">
    <text evidence="28">The sequence shown here is derived from an EMBL/GenBank/DDBJ whole genome shotgun (WGS) entry which is preliminary data.</text>
</comment>
<dbReference type="InterPro" id="IPR059120">
    <property type="entry name" value="Cullin-like_AB"/>
</dbReference>
<keyword evidence="7" id="KW-0808">Transferase</keyword>
<dbReference type="InterPro" id="IPR001373">
    <property type="entry name" value="Cullin_N"/>
</dbReference>
<evidence type="ECO:0000313" key="28">
    <source>
        <dbReference type="EMBL" id="KAI8041244.1"/>
    </source>
</evidence>
<comment type="similarity">
    <text evidence="5">Belongs to the carbohydrate kinase PfkB family.</text>
</comment>
<evidence type="ECO:0000256" key="22">
    <source>
        <dbReference type="RuleBase" id="RU003829"/>
    </source>
</evidence>
<dbReference type="PROSITE" id="PS00584">
    <property type="entry name" value="PFKB_KINASES_2"/>
    <property type="match status" value="1"/>
</dbReference>
<dbReference type="SUPFAM" id="SSF74788">
    <property type="entry name" value="Cullin repeat-like"/>
    <property type="match status" value="1"/>
</dbReference>
<evidence type="ECO:0000259" key="25">
    <source>
        <dbReference type="PROSITE" id="PS50023"/>
    </source>
</evidence>
<dbReference type="Pfam" id="PF00453">
    <property type="entry name" value="Ribosomal_L20"/>
    <property type="match status" value="1"/>
</dbReference>
<dbReference type="SUPFAM" id="SSF57716">
    <property type="entry name" value="Glucocorticoid receptor-like (DNA-binding domain)"/>
    <property type="match status" value="1"/>
</dbReference>
<dbReference type="EMBL" id="JAMKOV010000003">
    <property type="protein sequence ID" value="KAI8041244.1"/>
    <property type="molecule type" value="Genomic_DNA"/>
</dbReference>
<dbReference type="PROSITE" id="PS50069">
    <property type="entry name" value="CULLIN_2"/>
    <property type="match status" value="2"/>
</dbReference>
<name>A0A9P9YQF3_9MUSC</name>
<dbReference type="GO" id="GO:0006511">
    <property type="term" value="P:ubiquitin-dependent protein catabolic process"/>
    <property type="evidence" value="ECO:0007669"/>
    <property type="project" value="InterPro"/>
</dbReference>
<feature type="region of interest" description="Disordered" evidence="23">
    <location>
        <begin position="565"/>
        <end position="645"/>
    </location>
</feature>
<dbReference type="InterPro" id="IPR001781">
    <property type="entry name" value="Znf_LIM"/>
</dbReference>
<dbReference type="InterPro" id="IPR029056">
    <property type="entry name" value="Ribokinase-like"/>
</dbReference>
<keyword evidence="12 20" id="KW-0862">Zinc</keyword>
<evidence type="ECO:0000256" key="2">
    <source>
        <dbReference type="ARBA" id="ARBA00004801"/>
    </source>
</evidence>
<evidence type="ECO:0000256" key="4">
    <source>
        <dbReference type="ARBA" id="ARBA00007698"/>
    </source>
</evidence>
<dbReference type="Pfam" id="PF00307">
    <property type="entry name" value="CH"/>
    <property type="match status" value="1"/>
</dbReference>
<evidence type="ECO:0000259" key="24">
    <source>
        <dbReference type="PROSITE" id="PS50021"/>
    </source>
</evidence>
<organism evidence="28 29">
    <name type="scientific">Drosophila gunungcola</name>
    <name type="common">fruit fly</name>
    <dbReference type="NCBI Taxonomy" id="103775"/>
    <lineage>
        <taxon>Eukaryota</taxon>
        <taxon>Metazoa</taxon>
        <taxon>Ecdysozoa</taxon>
        <taxon>Arthropoda</taxon>
        <taxon>Hexapoda</taxon>
        <taxon>Insecta</taxon>
        <taxon>Pterygota</taxon>
        <taxon>Neoptera</taxon>
        <taxon>Endopterygota</taxon>
        <taxon>Diptera</taxon>
        <taxon>Brachycera</taxon>
        <taxon>Muscomorpha</taxon>
        <taxon>Ephydroidea</taxon>
        <taxon>Drosophilidae</taxon>
        <taxon>Drosophila</taxon>
        <taxon>Sophophora</taxon>
    </lineage>
</organism>
<dbReference type="Pfam" id="PF10557">
    <property type="entry name" value="Cullin_Nedd8"/>
    <property type="match status" value="1"/>
</dbReference>
<dbReference type="Pfam" id="PF12130">
    <property type="entry name" value="bMERB_dom"/>
    <property type="match status" value="1"/>
</dbReference>
<dbReference type="SMART" id="SM00132">
    <property type="entry name" value="LIM"/>
    <property type="match status" value="1"/>
</dbReference>
<dbReference type="InterPro" id="IPR036872">
    <property type="entry name" value="CH_dom_sf"/>
</dbReference>
<evidence type="ECO:0000256" key="7">
    <source>
        <dbReference type="ARBA" id="ARBA00022679"/>
    </source>
</evidence>
<dbReference type="InterPro" id="IPR001805">
    <property type="entry name" value="Adenokinase"/>
</dbReference>
<dbReference type="SMART" id="SM00033">
    <property type="entry name" value="CH"/>
    <property type="match status" value="1"/>
</dbReference>
<dbReference type="GO" id="GO:0005829">
    <property type="term" value="C:cytosol"/>
    <property type="evidence" value="ECO:0007669"/>
    <property type="project" value="TreeGrafter"/>
</dbReference>
<dbReference type="GO" id="GO:0019843">
    <property type="term" value="F:rRNA binding"/>
    <property type="evidence" value="ECO:0007669"/>
    <property type="project" value="InterPro"/>
</dbReference>
<evidence type="ECO:0000256" key="21">
    <source>
        <dbReference type="PROSITE-ProRule" id="PRU00330"/>
    </source>
</evidence>
<dbReference type="InterPro" id="IPR036317">
    <property type="entry name" value="Cullin_homology_sf"/>
</dbReference>
<dbReference type="Pfam" id="PF00888">
    <property type="entry name" value="Cullin"/>
    <property type="match status" value="1"/>
</dbReference>
<evidence type="ECO:0000256" key="19">
    <source>
        <dbReference type="PIRSR" id="PIRSR601805-1"/>
    </source>
</evidence>
<feature type="domain" description="Cullin family profile" evidence="26">
    <location>
        <begin position="1016"/>
        <end position="1116"/>
    </location>
</feature>
<keyword evidence="13" id="KW-0067">ATP-binding</keyword>
<evidence type="ECO:0000256" key="18">
    <source>
        <dbReference type="ARBA" id="ARBA00076245"/>
    </source>
</evidence>
<comment type="similarity">
    <text evidence="4">Belongs to the bacterial ribosomal protein bL20 family.</text>
</comment>
<dbReference type="SUPFAM" id="SSF46785">
    <property type="entry name" value="Winged helix' DNA-binding domain"/>
    <property type="match status" value="1"/>
</dbReference>
<dbReference type="PROSITE" id="PS00478">
    <property type="entry name" value="LIM_DOMAIN_1"/>
    <property type="match status" value="1"/>
</dbReference>
<evidence type="ECO:0000259" key="26">
    <source>
        <dbReference type="PROSITE" id="PS50069"/>
    </source>
</evidence>
<evidence type="ECO:0000256" key="12">
    <source>
        <dbReference type="ARBA" id="ARBA00022833"/>
    </source>
</evidence>
<dbReference type="Gene3D" id="1.10.1900.20">
    <property type="entry name" value="Ribosomal protein L20"/>
    <property type="match status" value="1"/>
</dbReference>
<dbReference type="InterPro" id="IPR022735">
    <property type="entry name" value="bMERB_dom"/>
</dbReference>
<dbReference type="InterPro" id="IPR035566">
    <property type="entry name" value="Ribosomal_protein_bL20_C"/>
</dbReference>
<dbReference type="GO" id="GO:0004001">
    <property type="term" value="F:adenosine kinase activity"/>
    <property type="evidence" value="ECO:0007669"/>
    <property type="project" value="UniProtKB-EC"/>
</dbReference>
<feature type="compositionally biased region" description="Polar residues" evidence="23">
    <location>
        <begin position="578"/>
        <end position="587"/>
    </location>
</feature>
<dbReference type="PRINTS" id="PR00989">
    <property type="entry name" value="ADENOKINASE"/>
</dbReference>
<dbReference type="SUPFAM" id="SSF74731">
    <property type="entry name" value="Ribosomal protein L20"/>
    <property type="match status" value="1"/>
</dbReference>
<evidence type="ECO:0000256" key="1">
    <source>
        <dbReference type="ARBA" id="ARBA00001946"/>
    </source>
</evidence>
<comment type="pathway">
    <text evidence="2">Purine metabolism; AMP biosynthesis via salvage pathway; AMP from adenosine: step 1/1.</text>
</comment>
<dbReference type="SMART" id="SM01203">
    <property type="entry name" value="DUF3585"/>
    <property type="match status" value="1"/>
</dbReference>
<dbReference type="GO" id="GO:0005524">
    <property type="term" value="F:ATP binding"/>
    <property type="evidence" value="ECO:0007669"/>
    <property type="project" value="UniProtKB-KW"/>
</dbReference>
<evidence type="ECO:0000256" key="6">
    <source>
        <dbReference type="ARBA" id="ARBA00012119"/>
    </source>
</evidence>
<dbReference type="Proteomes" id="UP001059596">
    <property type="component" value="Unassembled WGS sequence"/>
</dbReference>
<dbReference type="Pfam" id="PF00412">
    <property type="entry name" value="LIM"/>
    <property type="match status" value="1"/>
</dbReference>
<evidence type="ECO:0000256" key="17">
    <source>
        <dbReference type="ARBA" id="ARBA00072767"/>
    </source>
</evidence>
<dbReference type="GO" id="GO:0006144">
    <property type="term" value="P:purine nucleobase metabolic process"/>
    <property type="evidence" value="ECO:0007669"/>
    <property type="project" value="TreeGrafter"/>
</dbReference>
<dbReference type="PANTHER" id="PTHR45769">
    <property type="entry name" value="ADENOSINE KINASE"/>
    <property type="match status" value="1"/>
</dbReference>
<feature type="active site" description="Proton acceptor" evidence="19">
    <location>
        <position position="238"/>
    </location>
</feature>
<dbReference type="Gene3D" id="3.40.1190.20">
    <property type="match status" value="1"/>
</dbReference>
<evidence type="ECO:0000256" key="23">
    <source>
        <dbReference type="SAM" id="MobiDB-lite"/>
    </source>
</evidence>
<evidence type="ECO:0000256" key="8">
    <source>
        <dbReference type="ARBA" id="ARBA00022723"/>
    </source>
</evidence>
<evidence type="ECO:0000313" key="29">
    <source>
        <dbReference type="Proteomes" id="UP001059596"/>
    </source>
</evidence>
<feature type="compositionally biased region" description="Basic residues" evidence="23">
    <location>
        <begin position="666"/>
        <end position="675"/>
    </location>
</feature>
<dbReference type="GO" id="GO:0006412">
    <property type="term" value="P:translation"/>
    <property type="evidence" value="ECO:0007669"/>
    <property type="project" value="InterPro"/>
</dbReference>
<dbReference type="Pfam" id="PF26557">
    <property type="entry name" value="Cullin_AB"/>
    <property type="match status" value="1"/>
</dbReference>
<dbReference type="GO" id="GO:0005840">
    <property type="term" value="C:ribosome"/>
    <property type="evidence" value="ECO:0007669"/>
    <property type="project" value="UniProtKB-KW"/>
</dbReference>
<dbReference type="PROSITE" id="PS51848">
    <property type="entry name" value="BMERB"/>
    <property type="match status" value="1"/>
</dbReference>
<evidence type="ECO:0000256" key="16">
    <source>
        <dbReference type="ARBA" id="ARBA00023274"/>
    </source>
</evidence>
<dbReference type="InterPro" id="IPR036388">
    <property type="entry name" value="WH-like_DNA-bd_sf"/>
</dbReference>
<evidence type="ECO:0000259" key="27">
    <source>
        <dbReference type="PROSITE" id="PS51848"/>
    </source>
</evidence>
<evidence type="ECO:0000256" key="14">
    <source>
        <dbReference type="ARBA" id="ARBA00022980"/>
    </source>
</evidence>
<keyword evidence="16" id="KW-0687">Ribonucleoprotein</keyword>
<evidence type="ECO:0000256" key="20">
    <source>
        <dbReference type="PROSITE-ProRule" id="PRU00125"/>
    </source>
</evidence>
<dbReference type="InterPro" id="IPR002173">
    <property type="entry name" value="Carboh/pur_kinase_PfkB_CS"/>
</dbReference>
<dbReference type="GO" id="GO:0005634">
    <property type="term" value="C:nucleus"/>
    <property type="evidence" value="ECO:0007669"/>
    <property type="project" value="TreeGrafter"/>
</dbReference>
<comment type="cofactor">
    <cofactor evidence="1">
        <name>Mg(2+)</name>
        <dbReference type="ChEBI" id="CHEBI:18420"/>
    </cofactor>
</comment>
<dbReference type="SUPFAM" id="SSF75632">
    <property type="entry name" value="Cullin homology domain"/>
    <property type="match status" value="1"/>
</dbReference>
<dbReference type="PROSITE" id="PS50023">
    <property type="entry name" value="LIM_DOMAIN_2"/>
    <property type="match status" value="1"/>
</dbReference>
<dbReference type="SMART" id="SM00884">
    <property type="entry name" value="Cullin_Nedd8"/>
    <property type="match status" value="1"/>
</dbReference>
<evidence type="ECO:0000256" key="11">
    <source>
        <dbReference type="ARBA" id="ARBA00022777"/>
    </source>
</evidence>
<accession>A0A9P9YQF3</accession>
<evidence type="ECO:0000256" key="15">
    <source>
        <dbReference type="ARBA" id="ARBA00023038"/>
    </source>
</evidence>
<dbReference type="SUPFAM" id="SSF53613">
    <property type="entry name" value="Ribokinase-like"/>
    <property type="match status" value="1"/>
</dbReference>
<evidence type="ECO:0000256" key="10">
    <source>
        <dbReference type="ARBA" id="ARBA00022741"/>
    </source>
</evidence>
<keyword evidence="8 20" id="KW-0479">Metal-binding</keyword>
<dbReference type="CDD" id="cd09400">
    <property type="entry name" value="LIM_like_1"/>
    <property type="match status" value="1"/>
</dbReference>
<keyword evidence="15 20" id="KW-0440">LIM domain</keyword>
<dbReference type="InterPro" id="IPR016159">
    <property type="entry name" value="Cullin_repeat-like_dom_sf"/>
</dbReference>
<dbReference type="CDD" id="cd01168">
    <property type="entry name" value="adenosine_kinase"/>
    <property type="match status" value="1"/>
</dbReference>
<feature type="domain" description="Cullin family profile" evidence="26">
    <location>
        <begin position="1118"/>
        <end position="1186"/>
    </location>
</feature>
<dbReference type="InterPro" id="IPR011611">
    <property type="entry name" value="PfkB_dom"/>
</dbReference>
<feature type="domain" description="BMERB" evidence="27">
    <location>
        <begin position="603"/>
        <end position="795"/>
    </location>
</feature>
<dbReference type="GO" id="GO:0031625">
    <property type="term" value="F:ubiquitin protein ligase binding"/>
    <property type="evidence" value="ECO:0007669"/>
    <property type="project" value="InterPro"/>
</dbReference>
<dbReference type="FunFam" id="1.10.1900.20:FF:000001">
    <property type="entry name" value="50S ribosomal protein L20"/>
    <property type="match status" value="1"/>
</dbReference>
<dbReference type="GO" id="GO:0003735">
    <property type="term" value="F:structural constituent of ribosome"/>
    <property type="evidence" value="ECO:0007669"/>
    <property type="project" value="InterPro"/>
</dbReference>
<keyword evidence="10" id="KW-0547">Nucleotide-binding</keyword>
<dbReference type="GO" id="GO:0006166">
    <property type="term" value="P:purine ribonucleoside salvage"/>
    <property type="evidence" value="ECO:0007669"/>
    <property type="project" value="UniProtKB-KW"/>
</dbReference>
<feature type="domain" description="LIM zinc-binding" evidence="25">
    <location>
        <begin position="516"/>
        <end position="575"/>
    </location>
</feature>
<keyword evidence="11" id="KW-0418">Kinase</keyword>
<dbReference type="PANTHER" id="PTHR45769:SF3">
    <property type="entry name" value="ADENOSINE KINASE"/>
    <property type="match status" value="1"/>
</dbReference>
<dbReference type="InterPro" id="IPR016158">
    <property type="entry name" value="Cullin_homology"/>
</dbReference>
<gene>
    <name evidence="28" type="ORF">M5D96_005500</name>
</gene>
<feature type="compositionally biased region" description="Basic and acidic residues" evidence="23">
    <location>
        <begin position="565"/>
        <end position="577"/>
    </location>
</feature>
<dbReference type="InterPro" id="IPR005813">
    <property type="entry name" value="Ribosomal_bL20"/>
</dbReference>
<dbReference type="InterPro" id="IPR019559">
    <property type="entry name" value="Cullin_neddylation_domain"/>
</dbReference>
<dbReference type="Gene3D" id="1.10.418.10">
    <property type="entry name" value="Calponin-like domain"/>
    <property type="match status" value="1"/>
</dbReference>
<dbReference type="SUPFAM" id="SSF47576">
    <property type="entry name" value="Calponin-homology domain, CH-domain"/>
    <property type="match status" value="1"/>
</dbReference>
<dbReference type="Gene3D" id="1.20.1310.10">
    <property type="entry name" value="Cullin Repeats"/>
    <property type="match status" value="2"/>
</dbReference>
<evidence type="ECO:0000256" key="13">
    <source>
        <dbReference type="ARBA" id="ARBA00022840"/>
    </source>
</evidence>
<evidence type="ECO:0000256" key="5">
    <source>
        <dbReference type="ARBA" id="ARBA00010688"/>
    </source>
</evidence>
<proteinExistence type="inferred from homology"/>
<protein>
    <recommendedName>
        <fullName evidence="17">Large ribosomal subunit protein bL20m</fullName>
        <ecNumber evidence="6">2.7.1.20</ecNumber>
    </recommendedName>
    <alternativeName>
        <fullName evidence="18">39S ribosomal protein L20, mitochondrial</fullName>
    </alternativeName>
</protein>
<feature type="compositionally biased region" description="Low complexity" evidence="23">
    <location>
        <begin position="605"/>
        <end position="616"/>
    </location>
</feature>
<evidence type="ECO:0000256" key="3">
    <source>
        <dbReference type="ARBA" id="ARBA00006019"/>
    </source>
</evidence>
<dbReference type="InterPro" id="IPR036390">
    <property type="entry name" value="WH_DNA-bd_sf"/>
</dbReference>
<dbReference type="Pfam" id="PF00294">
    <property type="entry name" value="PfkB"/>
    <property type="match status" value="1"/>
</dbReference>
<evidence type="ECO:0000256" key="9">
    <source>
        <dbReference type="ARBA" id="ARBA00022726"/>
    </source>
</evidence>
<keyword evidence="29" id="KW-1185">Reference proteome</keyword>
<keyword evidence="9" id="KW-0660">Purine salvage</keyword>
<dbReference type="Gene3D" id="2.10.110.10">
    <property type="entry name" value="Cysteine Rich Protein"/>
    <property type="match status" value="1"/>
</dbReference>
<reference evidence="28" key="1">
    <citation type="journal article" date="2023" name="Genome Biol. Evol.">
        <title>Long-read-based Genome Assembly of Drosophila gunungcola Reveals Fewer Chemosensory Genes in Flower-breeding Species.</title>
        <authorList>
            <person name="Negi A."/>
            <person name="Liao B.Y."/>
            <person name="Yeh S.D."/>
        </authorList>
    </citation>
    <scope>NUCLEOTIDE SEQUENCE</scope>
    <source>
        <strain evidence="28">Sukarami</strain>
    </source>
</reference>
<feature type="domain" description="Calponin-homology (CH)" evidence="24">
    <location>
        <begin position="391"/>
        <end position="494"/>
    </location>
</feature>
<dbReference type="GO" id="GO:1990904">
    <property type="term" value="C:ribonucleoprotein complex"/>
    <property type="evidence" value="ECO:0007669"/>
    <property type="project" value="UniProtKB-KW"/>
</dbReference>
<dbReference type="GO" id="GO:0046872">
    <property type="term" value="F:metal ion binding"/>
    <property type="evidence" value="ECO:0007669"/>
    <property type="project" value="UniProtKB-KW"/>
</dbReference>
<feature type="region of interest" description="Disordered" evidence="23">
    <location>
        <begin position="660"/>
        <end position="683"/>
    </location>
</feature>
<dbReference type="InterPro" id="IPR001715">
    <property type="entry name" value="CH_dom"/>
</dbReference>
<comment type="similarity">
    <text evidence="3 21 22">Belongs to the cullin family.</text>
</comment>
<dbReference type="Gene3D" id="1.10.10.10">
    <property type="entry name" value="Winged helix-like DNA-binding domain superfamily/Winged helix DNA-binding domain"/>
    <property type="match status" value="2"/>
</dbReference>